<reference evidence="3" key="1">
    <citation type="submission" date="2016-10" db="EMBL/GenBank/DDBJ databases">
        <authorList>
            <person name="Varghese N."/>
            <person name="Submissions S."/>
        </authorList>
    </citation>
    <scope>NUCLEOTIDE SEQUENCE [LARGE SCALE GENOMIC DNA]</scope>
    <source>
        <strain evidence="3">DSM 22703</strain>
    </source>
</reference>
<organism evidence="2 3">
    <name type="scientific">Algoriphagus alkaliphilus</name>
    <dbReference type="NCBI Taxonomy" id="279824"/>
    <lineage>
        <taxon>Bacteria</taxon>
        <taxon>Pseudomonadati</taxon>
        <taxon>Bacteroidota</taxon>
        <taxon>Cytophagia</taxon>
        <taxon>Cytophagales</taxon>
        <taxon>Cyclobacteriaceae</taxon>
        <taxon>Algoriphagus</taxon>
    </lineage>
</organism>
<sequence>MKHFLSILLRNQFNLFYRFGYTYIPKCQLLEFDGVINESTKEELIKLFSETTPFEWEEEYLIIQFDKNGLVEGEVFHFQIQDVVKIYPLSAQAKSSIETKIDPRIKLERPVFENILPKVEQTIEKHELEKAIQALWNVCDIEDDLNKYLSNIGLDNIFSGLERRKKGTKASQIKDGNYWEYVLAYDRFDYFPNSTLGYFFDAGQIFANTKGLPSFEGSVLHKFLQDINSSKPEIKIKETVKLLETEEQGKKYVLQTTINEQLQYLITPLYLMLKDEIRKAEDIKSTNLFKHLKTLKEFGASFNYAIILLGAFFGFKKFYDAYYDNLNLRFYKSYQPVKDKKEEPEKIDSKNQTESNESTSSKEEPVSDENQGLEDKPKTEDHTIAADLQELKVEPVIQDQPLNDQQTFEEIPASTEPIVTEVATKPEEQKIGINDNNDSEPKENIESKTEDEILPTDDIKSEVSENPIEHLKKSNSDTETVIRLKNIINELLTDKAEMKLTDMGDKIKEITGQKITNTIIKNVIKSMDNVEIVPKKKPETARKTIMQDLFNKQV</sequence>
<dbReference type="AlphaFoldDB" id="A0A1G5ZJG8"/>
<evidence type="ECO:0000313" key="2">
    <source>
        <dbReference type="EMBL" id="SDA95008.1"/>
    </source>
</evidence>
<proteinExistence type="predicted"/>
<dbReference type="Proteomes" id="UP000198756">
    <property type="component" value="Unassembled WGS sequence"/>
</dbReference>
<dbReference type="OrthoDB" id="4841110at2"/>
<feature type="region of interest" description="Disordered" evidence="1">
    <location>
        <begin position="340"/>
        <end position="379"/>
    </location>
</feature>
<dbReference type="RefSeq" id="WP_092734180.1">
    <property type="nucleotide sequence ID" value="NZ_FMXE01000042.1"/>
</dbReference>
<dbReference type="EMBL" id="FMXE01000042">
    <property type="protein sequence ID" value="SDA95008.1"/>
    <property type="molecule type" value="Genomic_DNA"/>
</dbReference>
<accession>A0A1G5ZJG8</accession>
<feature type="compositionally biased region" description="Basic and acidic residues" evidence="1">
    <location>
        <begin position="340"/>
        <end position="351"/>
    </location>
</feature>
<evidence type="ECO:0000256" key="1">
    <source>
        <dbReference type="SAM" id="MobiDB-lite"/>
    </source>
</evidence>
<dbReference type="STRING" id="279824.SAMN03080617_03991"/>
<keyword evidence="3" id="KW-1185">Reference proteome</keyword>
<gene>
    <name evidence="2" type="ORF">SAMN03080617_03991</name>
</gene>
<evidence type="ECO:0000313" key="3">
    <source>
        <dbReference type="Proteomes" id="UP000198756"/>
    </source>
</evidence>
<protein>
    <submittedName>
        <fullName evidence="2">Uncharacterized protein</fullName>
    </submittedName>
</protein>
<name>A0A1G5ZJG8_9BACT</name>